<evidence type="ECO:0000256" key="6">
    <source>
        <dbReference type="SAM" id="Phobius"/>
    </source>
</evidence>
<evidence type="ECO:0000256" key="4">
    <source>
        <dbReference type="ARBA" id="ARBA00023136"/>
    </source>
</evidence>
<reference evidence="8 9" key="1">
    <citation type="submission" date="2020-02" db="EMBL/GenBank/DDBJ databases">
        <title>Bird 10,000 Genomes (B10K) Project - Family phase.</title>
        <authorList>
            <person name="Zhang G."/>
        </authorList>
    </citation>
    <scope>NUCLEOTIDE SEQUENCE [LARGE SCALE GENOMIC DNA]</scope>
    <source>
        <strain evidence="8">B10K-DU-017-21</strain>
    </source>
</reference>
<feature type="transmembrane region" description="Helical" evidence="6">
    <location>
        <begin position="41"/>
        <end position="59"/>
    </location>
</feature>
<feature type="non-terminal residue" evidence="8">
    <location>
        <position position="139"/>
    </location>
</feature>
<feature type="transmembrane region" description="Helical" evidence="6">
    <location>
        <begin position="100"/>
        <end position="123"/>
    </location>
</feature>
<dbReference type="AlphaFoldDB" id="A0A852M0T9"/>
<evidence type="ECO:0000256" key="3">
    <source>
        <dbReference type="ARBA" id="ARBA00022989"/>
    </source>
</evidence>
<feature type="domain" description="MARVEL" evidence="7">
    <location>
        <begin position="7"/>
        <end position="127"/>
    </location>
</feature>
<feature type="non-terminal residue" evidence="8">
    <location>
        <position position="1"/>
    </location>
</feature>
<protein>
    <submittedName>
        <fullName evidence="8">CKLF factor</fullName>
    </submittedName>
</protein>
<comment type="caution">
    <text evidence="8">The sequence shown here is derived from an EMBL/GenBank/DDBJ whole genome shotgun (WGS) entry which is preliminary data.</text>
</comment>
<evidence type="ECO:0000256" key="1">
    <source>
        <dbReference type="ARBA" id="ARBA00004141"/>
    </source>
</evidence>
<keyword evidence="4 5" id="KW-0472">Membrane</keyword>
<gene>
    <name evidence="8" type="primary">Cklf</name>
    <name evidence="8" type="ORF">CENBEN_R12275</name>
</gene>
<dbReference type="PANTHER" id="PTHR22776:SF45">
    <property type="entry name" value="CHEMOKINE-LIKE FACTOR"/>
    <property type="match status" value="1"/>
</dbReference>
<evidence type="ECO:0000313" key="9">
    <source>
        <dbReference type="Proteomes" id="UP000632886"/>
    </source>
</evidence>
<keyword evidence="9" id="KW-1185">Reference proteome</keyword>
<feature type="transmembrane region" description="Helical" evidence="6">
    <location>
        <begin position="71"/>
        <end position="94"/>
    </location>
</feature>
<evidence type="ECO:0000259" key="7">
    <source>
        <dbReference type="PROSITE" id="PS51225"/>
    </source>
</evidence>
<dbReference type="EMBL" id="WBNK01000598">
    <property type="protein sequence ID" value="NXX94362.1"/>
    <property type="molecule type" value="Genomic_DNA"/>
</dbReference>
<keyword evidence="3 6" id="KW-1133">Transmembrane helix</keyword>
<evidence type="ECO:0000256" key="5">
    <source>
        <dbReference type="PROSITE-ProRule" id="PRU00581"/>
    </source>
</evidence>
<sequence length="139" mass="14573">AARGAPGTARRPQPLSVSPQVAAVALLLCFAVSRAPGACTALAAFEAAATALFLLLYLLRLDKALPWLCWPLADLCNSVVAALFLLVLCLFAIITRSNRGTLAGGVIGLILIVLCIVDAVLLFKMISFNRPRGSNTPAK</sequence>
<organism evidence="8 9">
    <name type="scientific">Centropus bengalensis</name>
    <name type="common">lesser coucal</name>
    <dbReference type="NCBI Taxonomy" id="1463675"/>
    <lineage>
        <taxon>Eukaryota</taxon>
        <taxon>Metazoa</taxon>
        <taxon>Chordata</taxon>
        <taxon>Craniata</taxon>
        <taxon>Vertebrata</taxon>
        <taxon>Euteleostomi</taxon>
        <taxon>Archelosauria</taxon>
        <taxon>Archosauria</taxon>
        <taxon>Dinosauria</taxon>
        <taxon>Saurischia</taxon>
        <taxon>Theropoda</taxon>
        <taxon>Coelurosauria</taxon>
        <taxon>Aves</taxon>
        <taxon>Neognathae</taxon>
        <taxon>Neoaves</taxon>
        <taxon>Otidimorphae</taxon>
        <taxon>Cuculiformes</taxon>
        <taxon>Centropidae</taxon>
        <taxon>Centropus</taxon>
    </lineage>
</organism>
<comment type="subcellular location">
    <subcellularLocation>
        <location evidence="1">Membrane</location>
        <topology evidence="1">Multi-pass membrane protein</topology>
    </subcellularLocation>
</comment>
<dbReference type="InterPro" id="IPR050578">
    <property type="entry name" value="MARVEL-CKLF_proteins"/>
</dbReference>
<evidence type="ECO:0000256" key="2">
    <source>
        <dbReference type="ARBA" id="ARBA00022692"/>
    </source>
</evidence>
<dbReference type="GO" id="GO:0016020">
    <property type="term" value="C:membrane"/>
    <property type="evidence" value="ECO:0007669"/>
    <property type="project" value="UniProtKB-SubCell"/>
</dbReference>
<keyword evidence="2 5" id="KW-0812">Transmembrane</keyword>
<dbReference type="Proteomes" id="UP000632886">
    <property type="component" value="Unassembled WGS sequence"/>
</dbReference>
<dbReference type="PROSITE" id="PS51225">
    <property type="entry name" value="MARVEL"/>
    <property type="match status" value="1"/>
</dbReference>
<evidence type="ECO:0000313" key="8">
    <source>
        <dbReference type="EMBL" id="NXX94362.1"/>
    </source>
</evidence>
<dbReference type="InterPro" id="IPR008253">
    <property type="entry name" value="Marvel"/>
</dbReference>
<proteinExistence type="predicted"/>
<feature type="transmembrane region" description="Helical" evidence="6">
    <location>
        <begin position="17"/>
        <end position="35"/>
    </location>
</feature>
<name>A0A852M0T9_9AVES</name>
<dbReference type="PANTHER" id="PTHR22776">
    <property type="entry name" value="MARVEL-CONTAINING POTENTIAL LIPID RAFT-ASSOCIATED PROTEIN"/>
    <property type="match status" value="1"/>
</dbReference>
<accession>A0A852M0T9</accession>